<reference evidence="10 11" key="1">
    <citation type="journal article" date="2019" name="Sci. Rep.">
        <title>A high-quality genome of Eragrostis curvula grass provides insights into Poaceae evolution and supports new strategies to enhance forage quality.</title>
        <authorList>
            <person name="Carballo J."/>
            <person name="Santos B.A.C.M."/>
            <person name="Zappacosta D."/>
            <person name="Garbus I."/>
            <person name="Selva J.P."/>
            <person name="Gallo C.A."/>
            <person name="Diaz A."/>
            <person name="Albertini E."/>
            <person name="Caccamo M."/>
            <person name="Echenique V."/>
        </authorList>
    </citation>
    <scope>NUCLEOTIDE SEQUENCE [LARGE SCALE GENOMIC DNA]</scope>
    <source>
        <strain evidence="11">cv. Victoria</strain>
        <tissue evidence="10">Leaf</tissue>
    </source>
</reference>
<name>A0A5J9TIE6_9POAL</name>
<feature type="transmembrane region" description="Helical" evidence="8">
    <location>
        <begin position="362"/>
        <end position="388"/>
    </location>
</feature>
<dbReference type="GO" id="GO:0030247">
    <property type="term" value="F:polysaccharide binding"/>
    <property type="evidence" value="ECO:0007669"/>
    <property type="project" value="InterPro"/>
</dbReference>
<comment type="caution">
    <text evidence="10">The sequence shown here is derived from an EMBL/GenBank/DDBJ whole genome shotgun (WGS) entry which is preliminary data.</text>
</comment>
<feature type="domain" description="Wall-associated receptor kinase galacturonan-binding" evidence="9">
    <location>
        <begin position="28"/>
        <end position="88"/>
    </location>
</feature>
<protein>
    <recommendedName>
        <fullName evidence="9">Wall-associated receptor kinase galacturonan-binding domain-containing protein</fullName>
    </recommendedName>
</protein>
<evidence type="ECO:0000256" key="3">
    <source>
        <dbReference type="ARBA" id="ARBA00022741"/>
    </source>
</evidence>
<dbReference type="EMBL" id="RWGY01000039">
    <property type="protein sequence ID" value="TVU10471.1"/>
    <property type="molecule type" value="Genomic_DNA"/>
</dbReference>
<dbReference type="OrthoDB" id="667709at2759"/>
<dbReference type="SUPFAM" id="SSF56112">
    <property type="entry name" value="Protein kinase-like (PK-like)"/>
    <property type="match status" value="1"/>
</dbReference>
<feature type="binding site" evidence="7">
    <location>
        <position position="468"/>
    </location>
    <ligand>
        <name>ATP</name>
        <dbReference type="ChEBI" id="CHEBI:30616"/>
    </ligand>
</feature>
<dbReference type="Gene3D" id="1.10.510.10">
    <property type="entry name" value="Transferase(Phosphotransferase) domain 1"/>
    <property type="match status" value="2"/>
</dbReference>
<evidence type="ECO:0000313" key="11">
    <source>
        <dbReference type="Proteomes" id="UP000324897"/>
    </source>
</evidence>
<dbReference type="GO" id="GO:0005886">
    <property type="term" value="C:plasma membrane"/>
    <property type="evidence" value="ECO:0007669"/>
    <property type="project" value="TreeGrafter"/>
</dbReference>
<keyword evidence="11" id="KW-1185">Reference proteome</keyword>
<keyword evidence="8" id="KW-0472">Membrane</keyword>
<sequence length="655" mass="71579">MSWVLMLLQLSAAASEAGMPAMGLPAGCDIKCGHVSVPYLFGIAPNCSYPAPGCNLTCDRSRGSPRLFLGDGTLQVAEISLATSTVRAVGTGGVRIGRGGAGVWRGAGMGDEDRGPFTLMPGDFNELVVTVHVDEDTIVSGCSSFCSKGGAEEFHYGRNGSKYGSGIGYCQVPIPEGSTSLDVRFKWLNNDSATHKLKPVHVFVVEVDWFDKKVGRDILRPKPNRRSGPVKVPVILQWAIQVETMAATDDSVFAPPCDARVARNICKSEQSYCTDSGRGYQFELVTESELPSYLICDTPTYLIRHLWLMQTSTSASSHKKSADVTVTVPTRTVASIANAREEHTATPPFPAAVPDTSQVSSYISLTIGLLAASGPAFVILVLSVFLILRKINQDRAKKLKQKFFKQNRGQLLQQMLSQRADIAEKMIIPLQELEKATNNFDQSRKLGGGGHGTVYKGILSDLHVVAVKMSNVMIQDIKSDNILLDDSMTAKVSDFGASRCIPTDQHEATMTAVKGTRGYLDPMYFYTRQIPTSYLSQEGNGLVAQFNALIAIGNLAQILDPQVVDEGGTEIEEVSALAVSCTKYRGEERPSMRQVEMALEAFEATKEHDMDNVLLEKFEENIPTNHLLTRRMNTEEGSRQYSLEEEFLMSASYPR</sequence>
<gene>
    <name evidence="10" type="ORF">EJB05_44005</name>
</gene>
<dbReference type="PROSITE" id="PS00107">
    <property type="entry name" value="PROTEIN_KINASE_ATP"/>
    <property type="match status" value="1"/>
</dbReference>
<dbReference type="InterPro" id="IPR017441">
    <property type="entry name" value="Protein_kinase_ATP_BS"/>
</dbReference>
<evidence type="ECO:0000256" key="4">
    <source>
        <dbReference type="ARBA" id="ARBA00022840"/>
    </source>
</evidence>
<comment type="subcellular location">
    <subcellularLocation>
        <location evidence="1">Membrane</location>
        <topology evidence="1">Single-pass type I membrane protein</topology>
    </subcellularLocation>
</comment>
<evidence type="ECO:0000256" key="1">
    <source>
        <dbReference type="ARBA" id="ARBA00004479"/>
    </source>
</evidence>
<evidence type="ECO:0000256" key="7">
    <source>
        <dbReference type="PROSITE-ProRule" id="PRU10141"/>
    </source>
</evidence>
<evidence type="ECO:0000256" key="8">
    <source>
        <dbReference type="SAM" id="Phobius"/>
    </source>
</evidence>
<keyword evidence="8" id="KW-0812">Transmembrane</keyword>
<keyword evidence="3 7" id="KW-0547">Nucleotide-binding</keyword>
<dbReference type="GO" id="GO:0004674">
    <property type="term" value="F:protein serine/threonine kinase activity"/>
    <property type="evidence" value="ECO:0007669"/>
    <property type="project" value="TreeGrafter"/>
</dbReference>
<dbReference type="InterPro" id="IPR011009">
    <property type="entry name" value="Kinase-like_dom_sf"/>
</dbReference>
<accession>A0A5J9TIE6</accession>
<dbReference type="InterPro" id="IPR025287">
    <property type="entry name" value="WAK_GUB"/>
</dbReference>
<dbReference type="PANTHER" id="PTHR27005:SF215">
    <property type="entry name" value="OS09G0562600 PROTEIN"/>
    <property type="match status" value="1"/>
</dbReference>
<organism evidence="10 11">
    <name type="scientific">Eragrostis curvula</name>
    <name type="common">weeping love grass</name>
    <dbReference type="NCBI Taxonomy" id="38414"/>
    <lineage>
        <taxon>Eukaryota</taxon>
        <taxon>Viridiplantae</taxon>
        <taxon>Streptophyta</taxon>
        <taxon>Embryophyta</taxon>
        <taxon>Tracheophyta</taxon>
        <taxon>Spermatophyta</taxon>
        <taxon>Magnoliopsida</taxon>
        <taxon>Liliopsida</taxon>
        <taxon>Poales</taxon>
        <taxon>Poaceae</taxon>
        <taxon>PACMAD clade</taxon>
        <taxon>Chloridoideae</taxon>
        <taxon>Eragrostideae</taxon>
        <taxon>Eragrostidinae</taxon>
        <taxon>Eragrostis</taxon>
    </lineage>
</organism>
<dbReference type="PANTHER" id="PTHR27005">
    <property type="entry name" value="WALL-ASSOCIATED RECEPTOR KINASE-LIKE 21"/>
    <property type="match status" value="1"/>
</dbReference>
<keyword evidence="6" id="KW-0325">Glycoprotein</keyword>
<dbReference type="GO" id="GO:0007166">
    <property type="term" value="P:cell surface receptor signaling pathway"/>
    <property type="evidence" value="ECO:0007669"/>
    <property type="project" value="InterPro"/>
</dbReference>
<keyword evidence="8" id="KW-1133">Transmembrane helix</keyword>
<dbReference type="GO" id="GO:0005524">
    <property type="term" value="F:ATP binding"/>
    <property type="evidence" value="ECO:0007669"/>
    <property type="project" value="UniProtKB-UniRule"/>
</dbReference>
<dbReference type="Proteomes" id="UP000324897">
    <property type="component" value="Chromosome 3"/>
</dbReference>
<feature type="non-terminal residue" evidence="10">
    <location>
        <position position="1"/>
    </location>
</feature>
<dbReference type="AlphaFoldDB" id="A0A5J9TIE6"/>
<keyword evidence="4 7" id="KW-0067">ATP-binding</keyword>
<evidence type="ECO:0000256" key="5">
    <source>
        <dbReference type="ARBA" id="ARBA00023157"/>
    </source>
</evidence>
<evidence type="ECO:0000256" key="2">
    <source>
        <dbReference type="ARBA" id="ARBA00022729"/>
    </source>
</evidence>
<evidence type="ECO:0000256" key="6">
    <source>
        <dbReference type="ARBA" id="ARBA00023180"/>
    </source>
</evidence>
<evidence type="ECO:0000313" key="10">
    <source>
        <dbReference type="EMBL" id="TVU10471.1"/>
    </source>
</evidence>
<keyword evidence="2" id="KW-0732">Signal</keyword>
<evidence type="ECO:0000259" key="9">
    <source>
        <dbReference type="Pfam" id="PF13947"/>
    </source>
</evidence>
<keyword evidence="5" id="KW-1015">Disulfide bond</keyword>
<dbReference type="Gramene" id="TVU10471">
    <property type="protein sequence ID" value="TVU10471"/>
    <property type="gene ID" value="EJB05_44005"/>
</dbReference>
<dbReference type="Pfam" id="PF13947">
    <property type="entry name" value="GUB_WAK_bind"/>
    <property type="match status" value="1"/>
</dbReference>
<dbReference type="InterPro" id="IPR045274">
    <property type="entry name" value="WAK-like"/>
</dbReference>
<proteinExistence type="predicted"/>